<dbReference type="EMBL" id="LFVZ01000005">
    <property type="protein sequence ID" value="KTW29235.1"/>
    <property type="molecule type" value="Genomic_DNA"/>
</dbReference>
<name>A0A0W4ZLJ4_PNEC8</name>
<accession>A0A0W4ZLJ4</accession>
<evidence type="ECO:0000313" key="2">
    <source>
        <dbReference type="EMBL" id="KTW29235.1"/>
    </source>
</evidence>
<dbReference type="AlphaFoldDB" id="A0A0W4ZLJ4"/>
<keyword evidence="1" id="KW-0472">Membrane</keyword>
<evidence type="ECO:0000313" key="3">
    <source>
        <dbReference type="Proteomes" id="UP000054454"/>
    </source>
</evidence>
<reference evidence="3" key="1">
    <citation type="journal article" date="2016" name="Nat. Commun.">
        <title>Genome analysis of three Pneumocystis species reveals adaptation mechanisms to life exclusively in mammalian hosts.</title>
        <authorList>
            <person name="Ma L."/>
            <person name="Chen Z."/>
            <person name="Huang D.W."/>
            <person name="Kutty G."/>
            <person name="Ishihara M."/>
            <person name="Wang H."/>
            <person name="Abouelleil A."/>
            <person name="Bishop L."/>
            <person name="Davey E."/>
            <person name="Deng R."/>
            <person name="Deng X."/>
            <person name="Fan L."/>
            <person name="Fantoni G."/>
            <person name="Fitzgerald M."/>
            <person name="Gogineni E."/>
            <person name="Goldberg J.M."/>
            <person name="Handley G."/>
            <person name="Hu X."/>
            <person name="Huber C."/>
            <person name="Jiao X."/>
            <person name="Jones K."/>
            <person name="Levin J.Z."/>
            <person name="Liu Y."/>
            <person name="Macdonald P."/>
            <person name="Melnikov A."/>
            <person name="Raley C."/>
            <person name="Sassi M."/>
            <person name="Sherman B.T."/>
            <person name="Song X."/>
            <person name="Sykes S."/>
            <person name="Tran B."/>
            <person name="Walsh L."/>
            <person name="Xia Y."/>
            <person name="Yang J."/>
            <person name="Young S."/>
            <person name="Zeng Q."/>
            <person name="Zheng X."/>
            <person name="Stephens R."/>
            <person name="Nusbaum C."/>
            <person name="Birren B.W."/>
            <person name="Azadi P."/>
            <person name="Lempicki R.A."/>
            <person name="Cuomo C.A."/>
            <person name="Kovacs J.A."/>
        </authorList>
    </citation>
    <scope>NUCLEOTIDE SEQUENCE [LARGE SCALE GENOMIC DNA]</scope>
    <source>
        <strain evidence="3">B80</strain>
    </source>
</reference>
<comment type="caution">
    <text evidence="2">The sequence shown here is derived from an EMBL/GenBank/DDBJ whole genome shotgun (WGS) entry which is preliminary data.</text>
</comment>
<feature type="transmembrane region" description="Helical" evidence="1">
    <location>
        <begin position="90"/>
        <end position="111"/>
    </location>
</feature>
<evidence type="ECO:0000256" key="1">
    <source>
        <dbReference type="SAM" id="Phobius"/>
    </source>
</evidence>
<dbReference type="GeneID" id="28938358"/>
<keyword evidence="1" id="KW-1133">Transmembrane helix</keyword>
<proteinExistence type="predicted"/>
<dbReference type="VEuPathDB" id="FungiDB:T552_04104"/>
<organism evidence="2 3">
    <name type="scientific">Pneumocystis carinii (strain B80)</name>
    <name type="common">Rat pneumocystis pneumonia agent</name>
    <name type="synonym">Pneumocystis carinii f. sp. carinii</name>
    <dbReference type="NCBI Taxonomy" id="1408658"/>
    <lineage>
        <taxon>Eukaryota</taxon>
        <taxon>Fungi</taxon>
        <taxon>Dikarya</taxon>
        <taxon>Ascomycota</taxon>
        <taxon>Taphrinomycotina</taxon>
        <taxon>Pneumocystomycetes</taxon>
        <taxon>Pneumocystaceae</taxon>
        <taxon>Pneumocystis</taxon>
    </lineage>
</organism>
<protein>
    <submittedName>
        <fullName evidence="2">Uncharacterized protein</fullName>
    </submittedName>
</protein>
<dbReference type="RefSeq" id="XP_018226428.1">
    <property type="nucleotide sequence ID" value="XM_018372155.1"/>
</dbReference>
<keyword evidence="1" id="KW-0812">Transmembrane</keyword>
<dbReference type="Proteomes" id="UP000054454">
    <property type="component" value="Unassembled WGS sequence"/>
</dbReference>
<sequence length="130" mass="15536">MIVSKDLVFSNACDDLILFLYWNFGEFSVKFIMRVVQTDISLSNGSITDDLKNYCELELIEPNYFMIHKFKRLLFNNSLVSFNKNKENTSLIYCFSISCVYDLEMSFYLFFMRHCKLLSMILTRYKLENF</sequence>
<gene>
    <name evidence="2" type="ORF">T552_04104</name>
</gene>
<keyword evidence="3" id="KW-1185">Reference proteome</keyword>